<dbReference type="InterPro" id="IPR009081">
    <property type="entry name" value="PP-bd_ACP"/>
</dbReference>
<dbReference type="InterPro" id="IPR016035">
    <property type="entry name" value="Acyl_Trfase/lysoPLipase"/>
</dbReference>
<dbReference type="InterPro" id="IPR014030">
    <property type="entry name" value="Ketoacyl_synth_N"/>
</dbReference>
<evidence type="ECO:0000256" key="4">
    <source>
        <dbReference type="ARBA" id="ARBA00023002"/>
    </source>
</evidence>
<dbReference type="PROSITE" id="PS52019">
    <property type="entry name" value="PKS_MFAS_DH"/>
    <property type="match status" value="1"/>
</dbReference>
<evidence type="ECO:0000256" key="6">
    <source>
        <dbReference type="PROSITE-ProRule" id="PRU01363"/>
    </source>
</evidence>
<feature type="region of interest" description="N-terminal hotdog fold" evidence="6">
    <location>
        <begin position="970"/>
        <end position="1110"/>
    </location>
</feature>
<evidence type="ECO:0000313" key="11">
    <source>
        <dbReference type="EMBL" id="KAK3948977.1"/>
    </source>
</evidence>
<dbReference type="PROSITE" id="PS52004">
    <property type="entry name" value="KS3_2"/>
    <property type="match status" value="1"/>
</dbReference>
<dbReference type="Gene3D" id="3.40.47.10">
    <property type="match status" value="1"/>
</dbReference>
<feature type="compositionally biased region" description="Low complexity" evidence="7">
    <location>
        <begin position="21"/>
        <end position="36"/>
    </location>
</feature>
<feature type="compositionally biased region" description="Basic and acidic residues" evidence="7">
    <location>
        <begin position="1419"/>
        <end position="1428"/>
    </location>
</feature>
<dbReference type="Pfam" id="PF23297">
    <property type="entry name" value="ACP_SdgA_C"/>
    <property type="match status" value="1"/>
</dbReference>
<sequence length="2353" mass="255211">MPSHDSNAGPSAGPAPPPKHQPSSPSASGTPGTPAPVAIVGMSCRLPGDVSSPGDFYRMMCRGRSGWSKIPQDRFNQEAYNHPNPDKKGTFNSQGGYFINQDLGEFDAAFFDVTRREAEAMDPAQRLLMECTYEALESAGIPRERIAGTRTGVFIGGNYGEHRMSHMRDLDTMPSFDATGNQPAFLSGRLAYYFNLHGPTFTVDTACSSSLHALHLAVQSIRNGESDSAVVGASHVITQPDVWVSMSMLRLFSDAGKTYAFDQRAKSGYARGEGCAVIILKPVQQALKDNDHIFSVITHSGISHNGRTVGIVAPSPNEQEQLLRDVFTAARINPREVGFFEAHGTGTKKGDPIEATAIYNAVGRHFTKDDPLYIGSSKPNVGHLECASGLVSVIKGVLSLYYGFILPNADFDTENPEIPFQKWNMAVAKQQRPWPANKKYACVNNFGFSGSNSTCILSGPPVHRTIELGEHGAYTTPRLFVLSANDEQALRTSIKELGIWLEQHAELYQTTMPRNLAYTLCQRRSHFPWRVSVVETICSGLAGSLNGHDLTPMRASSEQPRLAFIFTGQGAQWHAMGRELLRSHPVYLNSIKRADEALRKVGAEFSIYQELTRDKETTKVGQAHISQPICSAVQLALVDLLDSFGVKPGAVTGHSSGEIGAAYAAGALSFEGAMEAAYYRGQMIVELKKAHPELKGSMLAVGSGAADCEPLLQQINTSESKAVVACENSPSSTTISGDEAAIGRVAELFNKQGTFNRKLFVDVAYHSPHMALIADQYLQAVSHIQPPDSRVSSAVEFYSSLHARRLASLSELGPSYWVNNLTQPVRFSTALQHLISDFRPDILLEVGPHAALKGPIMQTIKYLSSPSRGTCPSTSKPQSAASMAATATKLSYLSVLDRSKSAAQSALETTGALFTQGYQGLNWFNINHNREEYERPDLVAGLYSYPWSRQSYWAESRIARQHRLKPFPRHDLLGVLADWSSDIEPTWRNVLSARDLPWLKEYAVQGQGQRRRMVFPASGFVSMVVEAAGQLHLMRREGHVGPEASKFDVKNLRVDEQLWLDEDKEYEVLLTIRPGDDAGQPDSFRISSFEQSRGWQEHCTGFVKAGSASPVRRQPLGLSRARDQQSHPKTVTNDDDDAVSSASSLDGQSDSASGSSSPSASDSGSINVEADGLAAQAQGSTTPETPPCSGHSTSAFTSLDKKKKKKLEQKLEHAKSGTHAHHNLALHSTETIYSHLASSVGAQYPSDFQTLTEVTANEKTAAANCLVRETKTEMPFQHETGYKTHPGILDELLQLPLLSLSAAGGGHDKTTGTSYLPAAIRHLTISSRLRKKPGQTFCVHSNVEDSSNKGDETSFMIEAFVSPGSATAAISIAGLQFETLEAEREESGGPRELCFQVRWEELKSENETDAENNNNNKTENQEPKDKPTRNVAIITETPNPNKSPLIKAVYNQIEQQTGKQARISCLQKMTDFTNTSFLVLSELDQPLVSSLTIKNSAAEEQLDQIKKLLTTSPGLLWVTRGATRFPTSPNSNMALGLLRTARSEASAVAAALDLDPESRLSAEQQANLIVQAFNRSVLSSSSAASDENDAESAELEFAEEQGKLYVPRLEPDQQLNLEISRELGPSIPYTQSFHQDPPELNGLRQLELAPSQGPKGELDNLHFEDRSETVLKDDEVEILVAASAITLDDVDYIQQGASHRHSIARGCSGTVSRVGKGVHEVAVGANVCALAEGRFGTHARAKVTSVVPMSSRLTPEVGAGIPIYVARAYYALATIAHVKQDNKLLIQLSGPSSVAAVEVAKSLGADTWVYVTNDVEIEAARKLGFAEERVLDGRSIYLRRKLKEATGGTGFEVVLTVAGGRNEGDSKAWQCLADFGRLIEIRASGTQSSRPQLGANASFVSIDMVSLAEGRPKLMHKTLVDVMQKLEKGEVQPPTKTHVYNVSELAGALEWVRGAVTVHPVVVAVGGRDQVKACHATYRKSRGIFRRDGTHIIIGGTGGLGRSMAKYMAEHGARNIVLLSRSGGGKDMVEQLEKEICYPDVNIRVKKCDASEERQVRELVKDCARELPSICGVIHAAMVLRDVLLESMSLPDFSQVVQPKVAGAWNVHNVLSDMGANLDYFVVLSSAAGILGSRGQGAYAAANTFLDSFVQYRVRNGLPATSLDLTAVTDAGYLAENAERQDDIMRNFGHETVSEHEVLALLSAAVRGVGPAQVLTGLKLHVQSDGSWPYYASDARFSQLKADSLAAAERAGLVPTAAASAGNAFRAAKTDEEAMAIAGQGILQKLSDVLTVEVANLDATRNITSYGLDSLTAIELRNWIAKELRANLQILELLSSGTVNDLAAIIVQKTRHS</sequence>
<evidence type="ECO:0000256" key="3">
    <source>
        <dbReference type="ARBA" id="ARBA00022679"/>
    </source>
</evidence>
<dbReference type="Gene3D" id="3.40.366.10">
    <property type="entry name" value="Malonyl-Coenzyme A Acyl Carrier Protein, domain 2"/>
    <property type="match status" value="1"/>
</dbReference>
<dbReference type="SMART" id="SM00829">
    <property type="entry name" value="PKS_ER"/>
    <property type="match status" value="1"/>
</dbReference>
<proteinExistence type="predicted"/>
<feature type="domain" description="Ketosynthase family 3 (KS3)" evidence="9">
    <location>
        <begin position="34"/>
        <end position="459"/>
    </location>
</feature>
<keyword evidence="12" id="KW-1185">Reference proteome</keyword>
<evidence type="ECO:0000256" key="5">
    <source>
        <dbReference type="ARBA" id="ARBA00023268"/>
    </source>
</evidence>
<feature type="domain" description="PKS/mFAS DH" evidence="10">
    <location>
        <begin position="970"/>
        <end position="1386"/>
    </location>
</feature>
<dbReference type="InterPro" id="IPR049551">
    <property type="entry name" value="PKS_DH_C"/>
</dbReference>
<dbReference type="Gene3D" id="3.90.180.10">
    <property type="entry name" value="Medium-chain alcohol dehydrogenases, catalytic domain"/>
    <property type="match status" value="1"/>
</dbReference>
<dbReference type="Gene3D" id="3.10.129.110">
    <property type="entry name" value="Polyketide synthase dehydratase"/>
    <property type="match status" value="1"/>
</dbReference>
<dbReference type="SUPFAM" id="SSF55048">
    <property type="entry name" value="Probable ACP-binding domain of malonyl-CoA ACP transacylase"/>
    <property type="match status" value="1"/>
</dbReference>
<feature type="region of interest" description="Disordered" evidence="7">
    <location>
        <begin position="1"/>
        <end position="36"/>
    </location>
</feature>
<dbReference type="InterPro" id="IPR049552">
    <property type="entry name" value="PKS_DH_N"/>
</dbReference>
<dbReference type="InterPro" id="IPR020843">
    <property type="entry name" value="ER"/>
</dbReference>
<dbReference type="InterPro" id="IPR014043">
    <property type="entry name" value="Acyl_transferase_dom"/>
</dbReference>
<dbReference type="InterPro" id="IPR032821">
    <property type="entry name" value="PKS_assoc"/>
</dbReference>
<dbReference type="InterPro" id="IPR013968">
    <property type="entry name" value="PKS_KR"/>
</dbReference>
<dbReference type="InterPro" id="IPR016039">
    <property type="entry name" value="Thiolase-like"/>
</dbReference>
<dbReference type="GO" id="GO:0044550">
    <property type="term" value="P:secondary metabolite biosynthetic process"/>
    <property type="evidence" value="ECO:0007669"/>
    <property type="project" value="TreeGrafter"/>
</dbReference>
<feature type="domain" description="Carrier" evidence="8">
    <location>
        <begin position="2273"/>
        <end position="2350"/>
    </location>
</feature>
<dbReference type="Pfam" id="PF16197">
    <property type="entry name" value="KAsynt_C_assoc"/>
    <property type="match status" value="1"/>
</dbReference>
<feature type="compositionally biased region" description="Low complexity" evidence="7">
    <location>
        <begin position="1"/>
        <end position="12"/>
    </location>
</feature>
<dbReference type="InterPro" id="IPR016036">
    <property type="entry name" value="Malonyl_transacylase_ACP-bd"/>
</dbReference>
<keyword evidence="4" id="KW-0560">Oxidoreductase</keyword>
<keyword evidence="1" id="KW-0596">Phosphopantetheine</keyword>
<dbReference type="GO" id="GO:0004315">
    <property type="term" value="F:3-oxoacyl-[acyl-carrier-protein] synthase activity"/>
    <property type="evidence" value="ECO:0007669"/>
    <property type="project" value="InterPro"/>
</dbReference>
<dbReference type="InterPro" id="IPR042104">
    <property type="entry name" value="PKS_dehydratase_sf"/>
</dbReference>
<dbReference type="Pfam" id="PF00698">
    <property type="entry name" value="Acyl_transf_1"/>
    <property type="match status" value="1"/>
</dbReference>
<dbReference type="InterPro" id="IPR011032">
    <property type="entry name" value="GroES-like_sf"/>
</dbReference>
<dbReference type="InterPro" id="IPR006162">
    <property type="entry name" value="Ppantetheine_attach_site"/>
</dbReference>
<dbReference type="Pfam" id="PF14765">
    <property type="entry name" value="PS-DH"/>
    <property type="match status" value="1"/>
</dbReference>
<dbReference type="InterPro" id="IPR001227">
    <property type="entry name" value="Ac_transferase_dom_sf"/>
</dbReference>
<feature type="compositionally biased region" description="Low complexity" evidence="7">
    <location>
        <begin position="1139"/>
        <end position="1165"/>
    </location>
</feature>
<dbReference type="SMART" id="SM00823">
    <property type="entry name" value="PKS_PP"/>
    <property type="match status" value="1"/>
</dbReference>
<dbReference type="InterPro" id="IPR036291">
    <property type="entry name" value="NAD(P)-bd_dom_sf"/>
</dbReference>
<dbReference type="Pfam" id="PF21089">
    <property type="entry name" value="PKS_DH_N"/>
    <property type="match status" value="1"/>
</dbReference>
<evidence type="ECO:0000259" key="9">
    <source>
        <dbReference type="PROSITE" id="PS52004"/>
    </source>
</evidence>
<dbReference type="Pfam" id="PF08659">
    <property type="entry name" value="KR"/>
    <property type="match status" value="1"/>
</dbReference>
<dbReference type="PANTHER" id="PTHR43775">
    <property type="entry name" value="FATTY ACID SYNTHASE"/>
    <property type="match status" value="1"/>
</dbReference>
<organism evidence="11 12">
    <name type="scientific">Pseudoneurospora amorphoporcata</name>
    <dbReference type="NCBI Taxonomy" id="241081"/>
    <lineage>
        <taxon>Eukaryota</taxon>
        <taxon>Fungi</taxon>
        <taxon>Dikarya</taxon>
        <taxon>Ascomycota</taxon>
        <taxon>Pezizomycotina</taxon>
        <taxon>Sordariomycetes</taxon>
        <taxon>Sordariomycetidae</taxon>
        <taxon>Sordariales</taxon>
        <taxon>Sordariaceae</taxon>
        <taxon>Pseudoneurospora</taxon>
    </lineage>
</organism>
<evidence type="ECO:0000313" key="12">
    <source>
        <dbReference type="Proteomes" id="UP001303222"/>
    </source>
</evidence>
<dbReference type="PROSITE" id="PS50075">
    <property type="entry name" value="CARRIER"/>
    <property type="match status" value="1"/>
</dbReference>
<dbReference type="GO" id="GO:0004312">
    <property type="term" value="F:fatty acid synthase activity"/>
    <property type="evidence" value="ECO:0007669"/>
    <property type="project" value="TreeGrafter"/>
</dbReference>
<dbReference type="InterPro" id="IPR049900">
    <property type="entry name" value="PKS_mFAS_DH"/>
</dbReference>
<dbReference type="InterPro" id="IPR020841">
    <property type="entry name" value="PKS_Beta-ketoAc_synthase_dom"/>
</dbReference>
<dbReference type="InterPro" id="IPR050091">
    <property type="entry name" value="PKS_NRPS_Biosynth_Enz"/>
</dbReference>
<protein>
    <recommendedName>
        <fullName evidence="13">Polyketide synthase</fullName>
    </recommendedName>
</protein>
<accession>A0AAN6SC93</accession>
<gene>
    <name evidence="11" type="ORF">QBC32DRAFT_220754</name>
</gene>
<evidence type="ECO:0000259" key="8">
    <source>
        <dbReference type="PROSITE" id="PS50075"/>
    </source>
</evidence>
<dbReference type="InterPro" id="IPR020806">
    <property type="entry name" value="PKS_PP-bd"/>
</dbReference>
<feature type="region of interest" description="C-terminal hotdog fold" evidence="6">
    <location>
        <begin position="1218"/>
        <end position="1386"/>
    </location>
</feature>
<reference evidence="11" key="1">
    <citation type="journal article" date="2023" name="Mol. Phylogenet. Evol.">
        <title>Genome-scale phylogeny and comparative genomics of the fungal order Sordariales.</title>
        <authorList>
            <person name="Hensen N."/>
            <person name="Bonometti L."/>
            <person name="Westerberg I."/>
            <person name="Brannstrom I.O."/>
            <person name="Guillou S."/>
            <person name="Cros-Aarteil S."/>
            <person name="Calhoun S."/>
            <person name="Haridas S."/>
            <person name="Kuo A."/>
            <person name="Mondo S."/>
            <person name="Pangilinan J."/>
            <person name="Riley R."/>
            <person name="LaButti K."/>
            <person name="Andreopoulos B."/>
            <person name="Lipzen A."/>
            <person name="Chen C."/>
            <person name="Yan M."/>
            <person name="Daum C."/>
            <person name="Ng V."/>
            <person name="Clum A."/>
            <person name="Steindorff A."/>
            <person name="Ohm R.A."/>
            <person name="Martin F."/>
            <person name="Silar P."/>
            <person name="Natvig D.O."/>
            <person name="Lalanne C."/>
            <person name="Gautier V."/>
            <person name="Ament-Velasquez S.L."/>
            <person name="Kruys A."/>
            <person name="Hutchinson M.I."/>
            <person name="Powell A.J."/>
            <person name="Barry K."/>
            <person name="Miller A.N."/>
            <person name="Grigoriev I.V."/>
            <person name="Debuchy R."/>
            <person name="Gladieux P."/>
            <person name="Hiltunen Thoren M."/>
            <person name="Johannesson H."/>
        </authorList>
    </citation>
    <scope>NUCLEOTIDE SEQUENCE</scope>
    <source>
        <strain evidence="11">CBS 626.80</strain>
    </source>
</reference>
<dbReference type="SMART" id="SM00825">
    <property type="entry name" value="PKS_KS"/>
    <property type="match status" value="1"/>
</dbReference>
<dbReference type="GO" id="GO:0006633">
    <property type="term" value="P:fatty acid biosynthetic process"/>
    <property type="evidence" value="ECO:0007669"/>
    <property type="project" value="InterPro"/>
</dbReference>
<comment type="caution">
    <text evidence="11">The sequence shown here is derived from an EMBL/GenBank/DDBJ whole genome shotgun (WGS) entry which is preliminary data.</text>
</comment>
<dbReference type="SUPFAM" id="SSF51735">
    <property type="entry name" value="NAD(P)-binding Rossmann-fold domains"/>
    <property type="match status" value="2"/>
</dbReference>
<dbReference type="SUPFAM" id="SSF52151">
    <property type="entry name" value="FabD/lysophospholipase-like"/>
    <property type="match status" value="1"/>
</dbReference>
<dbReference type="Gene3D" id="3.10.129.120">
    <property type="match status" value="1"/>
</dbReference>
<feature type="region of interest" description="Disordered" evidence="7">
    <location>
        <begin position="1404"/>
        <end position="1429"/>
    </location>
</feature>
<dbReference type="InterPro" id="IPR014031">
    <property type="entry name" value="Ketoacyl_synth_C"/>
</dbReference>
<evidence type="ECO:0008006" key="13">
    <source>
        <dbReference type="Google" id="ProtNLM"/>
    </source>
</evidence>
<dbReference type="InterPro" id="IPR057326">
    <property type="entry name" value="KR_dom"/>
</dbReference>
<evidence type="ECO:0000256" key="7">
    <source>
        <dbReference type="SAM" id="MobiDB-lite"/>
    </source>
</evidence>
<dbReference type="GO" id="GO:0031177">
    <property type="term" value="F:phosphopantetheine binding"/>
    <property type="evidence" value="ECO:0007669"/>
    <property type="project" value="InterPro"/>
</dbReference>
<dbReference type="Pfam" id="PF13602">
    <property type="entry name" value="ADH_zinc_N_2"/>
    <property type="match status" value="1"/>
</dbReference>
<dbReference type="PROSITE" id="PS00606">
    <property type="entry name" value="KS3_1"/>
    <property type="match status" value="1"/>
</dbReference>
<dbReference type="InterPro" id="IPR018201">
    <property type="entry name" value="Ketoacyl_synth_AS"/>
</dbReference>
<dbReference type="Pfam" id="PF02801">
    <property type="entry name" value="Ketoacyl-synt_C"/>
    <property type="match status" value="1"/>
</dbReference>
<dbReference type="EMBL" id="MU859235">
    <property type="protein sequence ID" value="KAK3948977.1"/>
    <property type="molecule type" value="Genomic_DNA"/>
</dbReference>
<evidence type="ECO:0000256" key="2">
    <source>
        <dbReference type="ARBA" id="ARBA00022553"/>
    </source>
</evidence>
<dbReference type="PROSITE" id="PS00012">
    <property type="entry name" value="PHOSPHOPANTETHEINE"/>
    <property type="match status" value="1"/>
</dbReference>
<keyword evidence="5" id="KW-0511">Multifunctional enzyme</keyword>
<dbReference type="Pfam" id="PF00109">
    <property type="entry name" value="ketoacyl-synt"/>
    <property type="match status" value="1"/>
</dbReference>
<reference evidence="11" key="2">
    <citation type="submission" date="2023-06" db="EMBL/GenBank/DDBJ databases">
        <authorList>
            <consortium name="Lawrence Berkeley National Laboratory"/>
            <person name="Mondo S.J."/>
            <person name="Hensen N."/>
            <person name="Bonometti L."/>
            <person name="Westerberg I."/>
            <person name="Brannstrom I.O."/>
            <person name="Guillou S."/>
            <person name="Cros-Aarteil S."/>
            <person name="Calhoun S."/>
            <person name="Haridas S."/>
            <person name="Kuo A."/>
            <person name="Pangilinan J."/>
            <person name="Riley R."/>
            <person name="Labutti K."/>
            <person name="Andreopoulos B."/>
            <person name="Lipzen A."/>
            <person name="Chen C."/>
            <person name="Yanf M."/>
            <person name="Daum C."/>
            <person name="Ng V."/>
            <person name="Clum A."/>
            <person name="Steindorff A."/>
            <person name="Ohm R."/>
            <person name="Martin F."/>
            <person name="Silar P."/>
            <person name="Natvig D."/>
            <person name="Lalanne C."/>
            <person name="Gautier V."/>
            <person name="Ament-Velasquez S.L."/>
            <person name="Kruys A."/>
            <person name="Hutchinson M.I."/>
            <person name="Powell A.J."/>
            <person name="Barry K."/>
            <person name="Miller A.N."/>
            <person name="Grigoriev I.V."/>
            <person name="Debuchy R."/>
            <person name="Gladieux P."/>
            <person name="Thoren M.H."/>
            <person name="Johannesson H."/>
        </authorList>
    </citation>
    <scope>NUCLEOTIDE SEQUENCE</scope>
    <source>
        <strain evidence="11">CBS 626.80</strain>
    </source>
</reference>
<dbReference type="CDD" id="cd05195">
    <property type="entry name" value="enoyl_red"/>
    <property type="match status" value="1"/>
</dbReference>
<dbReference type="SMART" id="SM00826">
    <property type="entry name" value="PKS_DH"/>
    <property type="match status" value="1"/>
</dbReference>
<dbReference type="SUPFAM" id="SSF47336">
    <property type="entry name" value="ACP-like"/>
    <property type="match status" value="1"/>
</dbReference>
<dbReference type="Gene3D" id="3.40.50.720">
    <property type="entry name" value="NAD(P)-binding Rossmann-like Domain"/>
    <property type="match status" value="3"/>
</dbReference>
<evidence type="ECO:0000259" key="10">
    <source>
        <dbReference type="PROSITE" id="PS52019"/>
    </source>
</evidence>
<name>A0AAN6SC93_9PEZI</name>
<comment type="caution">
    <text evidence="6">Lacks conserved residue(s) required for the propagation of feature annotation.</text>
</comment>
<dbReference type="InterPro" id="IPR020807">
    <property type="entry name" value="PKS_DH"/>
</dbReference>
<dbReference type="PANTHER" id="PTHR43775:SF13">
    <property type="entry name" value="POLYKETIDE SYNTHASE 1"/>
    <property type="match status" value="1"/>
</dbReference>
<dbReference type="SMART" id="SM00827">
    <property type="entry name" value="PKS_AT"/>
    <property type="match status" value="1"/>
</dbReference>
<keyword evidence="2" id="KW-0597">Phosphoprotein</keyword>
<dbReference type="SUPFAM" id="SSF50129">
    <property type="entry name" value="GroES-like"/>
    <property type="match status" value="1"/>
</dbReference>
<evidence type="ECO:0000256" key="1">
    <source>
        <dbReference type="ARBA" id="ARBA00022450"/>
    </source>
</evidence>
<dbReference type="Proteomes" id="UP001303222">
    <property type="component" value="Unassembled WGS sequence"/>
</dbReference>
<dbReference type="CDD" id="cd00833">
    <property type="entry name" value="PKS"/>
    <property type="match status" value="1"/>
</dbReference>
<keyword evidence="3" id="KW-0808">Transferase</keyword>
<dbReference type="Gene3D" id="1.10.1200.10">
    <property type="entry name" value="ACP-like"/>
    <property type="match status" value="1"/>
</dbReference>
<dbReference type="SUPFAM" id="SSF53901">
    <property type="entry name" value="Thiolase-like"/>
    <property type="match status" value="1"/>
</dbReference>
<dbReference type="SMART" id="SM00822">
    <property type="entry name" value="PKS_KR"/>
    <property type="match status" value="1"/>
</dbReference>
<feature type="region of interest" description="Disordered" evidence="7">
    <location>
        <begin position="1117"/>
        <end position="1223"/>
    </location>
</feature>
<dbReference type="InterPro" id="IPR036736">
    <property type="entry name" value="ACP-like_sf"/>
</dbReference>
<dbReference type="GO" id="GO:0016491">
    <property type="term" value="F:oxidoreductase activity"/>
    <property type="evidence" value="ECO:0007669"/>
    <property type="project" value="UniProtKB-KW"/>
</dbReference>